<evidence type="ECO:0000313" key="2">
    <source>
        <dbReference type="EMBL" id="BDG06422.1"/>
    </source>
</evidence>
<protein>
    <submittedName>
        <fullName evidence="2">Uncharacterized protein</fullName>
    </submittedName>
</protein>
<organism evidence="2 3">
    <name type="scientific">Anaeromyxobacter oryzae</name>
    <dbReference type="NCBI Taxonomy" id="2918170"/>
    <lineage>
        <taxon>Bacteria</taxon>
        <taxon>Pseudomonadati</taxon>
        <taxon>Myxococcota</taxon>
        <taxon>Myxococcia</taxon>
        <taxon>Myxococcales</taxon>
        <taxon>Cystobacterineae</taxon>
        <taxon>Anaeromyxobacteraceae</taxon>
        <taxon>Anaeromyxobacter</taxon>
    </lineage>
</organism>
<feature type="transmembrane region" description="Helical" evidence="1">
    <location>
        <begin position="128"/>
        <end position="149"/>
    </location>
</feature>
<dbReference type="Proteomes" id="UP001162891">
    <property type="component" value="Chromosome"/>
</dbReference>
<feature type="transmembrane region" description="Helical" evidence="1">
    <location>
        <begin position="12"/>
        <end position="33"/>
    </location>
</feature>
<keyword evidence="1" id="KW-0472">Membrane</keyword>
<keyword evidence="3" id="KW-1185">Reference proteome</keyword>
<proteinExistence type="predicted"/>
<feature type="transmembrane region" description="Helical" evidence="1">
    <location>
        <begin position="66"/>
        <end position="87"/>
    </location>
</feature>
<feature type="transmembrane region" description="Helical" evidence="1">
    <location>
        <begin position="94"/>
        <end position="116"/>
    </location>
</feature>
<gene>
    <name evidence="2" type="ORF">AMOR_54180</name>
</gene>
<keyword evidence="1" id="KW-1133">Transmembrane helix</keyword>
<evidence type="ECO:0000313" key="3">
    <source>
        <dbReference type="Proteomes" id="UP001162891"/>
    </source>
</evidence>
<reference evidence="3" key="1">
    <citation type="journal article" date="2022" name="Int. J. Syst. Evol. Microbiol.">
        <title>Anaeromyxobacter oryzae sp. nov., Anaeromyxobacter diazotrophicus sp. nov. and Anaeromyxobacter paludicola sp. nov., isolated from paddy soils.</title>
        <authorList>
            <person name="Itoh H."/>
            <person name="Xu Z."/>
            <person name="Mise K."/>
            <person name="Masuda Y."/>
            <person name="Ushijima N."/>
            <person name="Hayakawa C."/>
            <person name="Shiratori Y."/>
            <person name="Senoo K."/>
        </authorList>
    </citation>
    <scope>NUCLEOTIDE SEQUENCE [LARGE SCALE GENOMIC DNA]</scope>
    <source>
        <strain evidence="3">Red232</strain>
    </source>
</reference>
<accession>A0ABN6MZM7</accession>
<evidence type="ECO:0000256" key="1">
    <source>
        <dbReference type="SAM" id="Phobius"/>
    </source>
</evidence>
<name>A0ABN6MZM7_9BACT</name>
<dbReference type="RefSeq" id="WP_248356228.1">
    <property type="nucleotide sequence ID" value="NZ_AP025591.1"/>
</dbReference>
<keyword evidence="1" id="KW-0812">Transmembrane</keyword>
<sequence>MTDPRLAPHRGPALAFALYLLVSAASGAILFLLKLGARTQGVAEFYLGSEARFAAPKTLGGILEVALPHLVALPLVLFAASHVVGFARAVAPRAFSWLVGLSFGSALAGVAAGFGVRFFSPGMAWVKLGAFVALELALLGWAALLAAIFGPVRQATSARGALRRVARADVPDARRAS</sequence>
<dbReference type="EMBL" id="AP025591">
    <property type="protein sequence ID" value="BDG06422.1"/>
    <property type="molecule type" value="Genomic_DNA"/>
</dbReference>